<gene>
    <name evidence="1" type="ORF">C1645_740749</name>
</gene>
<evidence type="ECO:0000313" key="1">
    <source>
        <dbReference type="EMBL" id="RIA86599.1"/>
    </source>
</evidence>
<sequence>MDSLKRKLELKNVELTNENIGLSLAKEDLEDSLTKKKDKLAQIKDDLVTMQKTLIKKDSLLQEVNDCLAKQIPKTSSEPEQILKESYNGVIGGISGLEKDCDLSYNIITNHILPKIVHLLSSIFFYFTLQ</sequence>
<evidence type="ECO:0000313" key="2">
    <source>
        <dbReference type="Proteomes" id="UP000265703"/>
    </source>
</evidence>
<comment type="caution">
    <text evidence="1">The sequence shown here is derived from an EMBL/GenBank/DDBJ whole genome shotgun (WGS) entry which is preliminary data.</text>
</comment>
<reference evidence="1 2" key="1">
    <citation type="submission" date="2018-06" db="EMBL/GenBank/DDBJ databases">
        <title>Comparative genomics reveals the genomic features of Rhizophagus irregularis, R. cerebriforme, R. diaphanum and Gigaspora rosea, and their symbiotic lifestyle signature.</title>
        <authorList>
            <person name="Morin E."/>
            <person name="San Clemente H."/>
            <person name="Chen E.C.H."/>
            <person name="De La Providencia I."/>
            <person name="Hainaut M."/>
            <person name="Kuo A."/>
            <person name="Kohler A."/>
            <person name="Murat C."/>
            <person name="Tang N."/>
            <person name="Roy S."/>
            <person name="Loubradou J."/>
            <person name="Henrissat B."/>
            <person name="Grigoriev I.V."/>
            <person name="Corradi N."/>
            <person name="Roux C."/>
            <person name="Martin F.M."/>
        </authorList>
    </citation>
    <scope>NUCLEOTIDE SEQUENCE [LARGE SCALE GENOMIC DNA]</scope>
    <source>
        <strain evidence="1 2">DAOM 227022</strain>
    </source>
</reference>
<dbReference type="EMBL" id="QKYT01000355">
    <property type="protein sequence ID" value="RIA86599.1"/>
    <property type="molecule type" value="Genomic_DNA"/>
</dbReference>
<proteinExistence type="predicted"/>
<accession>A0A397SNX3</accession>
<organism evidence="1 2">
    <name type="scientific">Glomus cerebriforme</name>
    <dbReference type="NCBI Taxonomy" id="658196"/>
    <lineage>
        <taxon>Eukaryota</taxon>
        <taxon>Fungi</taxon>
        <taxon>Fungi incertae sedis</taxon>
        <taxon>Mucoromycota</taxon>
        <taxon>Glomeromycotina</taxon>
        <taxon>Glomeromycetes</taxon>
        <taxon>Glomerales</taxon>
        <taxon>Glomeraceae</taxon>
        <taxon>Glomus</taxon>
    </lineage>
</organism>
<keyword evidence="2" id="KW-1185">Reference proteome</keyword>
<protein>
    <submittedName>
        <fullName evidence="1">Uncharacterized protein</fullName>
    </submittedName>
</protein>
<dbReference type="AlphaFoldDB" id="A0A397SNX3"/>
<dbReference type="OrthoDB" id="2404780at2759"/>
<name>A0A397SNX3_9GLOM</name>
<dbReference type="Proteomes" id="UP000265703">
    <property type="component" value="Unassembled WGS sequence"/>
</dbReference>